<evidence type="ECO:0008006" key="4">
    <source>
        <dbReference type="Google" id="ProtNLM"/>
    </source>
</evidence>
<dbReference type="Gene3D" id="3.80.10.10">
    <property type="entry name" value="Ribonuclease Inhibitor"/>
    <property type="match status" value="1"/>
</dbReference>
<feature type="region of interest" description="Disordered" evidence="1">
    <location>
        <begin position="498"/>
        <end position="523"/>
    </location>
</feature>
<evidence type="ECO:0000256" key="1">
    <source>
        <dbReference type="SAM" id="MobiDB-lite"/>
    </source>
</evidence>
<evidence type="ECO:0000313" key="2">
    <source>
        <dbReference type="EMBL" id="KAJ7609867.1"/>
    </source>
</evidence>
<protein>
    <recommendedName>
        <fullName evidence="4">F-box domain-containing protein</fullName>
    </recommendedName>
</protein>
<evidence type="ECO:0000313" key="3">
    <source>
        <dbReference type="Proteomes" id="UP001221142"/>
    </source>
</evidence>
<organism evidence="2 3">
    <name type="scientific">Roridomyces roridus</name>
    <dbReference type="NCBI Taxonomy" id="1738132"/>
    <lineage>
        <taxon>Eukaryota</taxon>
        <taxon>Fungi</taxon>
        <taxon>Dikarya</taxon>
        <taxon>Basidiomycota</taxon>
        <taxon>Agaricomycotina</taxon>
        <taxon>Agaricomycetes</taxon>
        <taxon>Agaricomycetidae</taxon>
        <taxon>Agaricales</taxon>
        <taxon>Marasmiineae</taxon>
        <taxon>Mycenaceae</taxon>
        <taxon>Roridomyces</taxon>
    </lineage>
</organism>
<comment type="caution">
    <text evidence="2">The sequence shown here is derived from an EMBL/GenBank/DDBJ whole genome shotgun (WGS) entry which is preliminary data.</text>
</comment>
<dbReference type="InterPro" id="IPR032675">
    <property type="entry name" value="LRR_dom_sf"/>
</dbReference>
<sequence>MHRCLQIPEVVRLICEQCTPKTLAVVGRTCRAWSEPALDVLWQAQTSLLPLIRCLPSRILSEESVGKSREMLHLKSAITPADWSRVQKYNRRVMSLTLESAELDADFFRAIEVSLPDAFLLPNLQSLVWLIEDDGFFPYSRLFLPPKLSRIHLVLQECPRDLSLLSTLGRLLPRLTNINIDVPVSAASIGVISDVVRAWNLIKQLSVVSLDAMALAHVASLPHLQDLRMQRYIPPPTAIVLPSGSFPALRHLAIVTDTLQSAFSLVSRISSTQLHSVSISTLRASPSVVWERALEVLPRLPFSRSLKSLSVEESCPTAPSAIDCPSKYILTSQGILPLLRLASISTLRISPFFGAQLDDAALHQLAVALPLLESIDLSPGTAASPSSPPRATPRALLFLAEHCPFLREVQLPLTASPSNIPSFERPRRSLPPHSLAYLDVGASPLLASPASLAVFLSSVFGEIGAFGAFGADSEGRWREVGRLFKLLRDVRREEARCWGGDWDEDDDDESSDEEGVSFEDDER</sequence>
<dbReference type="EMBL" id="JARKIF010000037">
    <property type="protein sequence ID" value="KAJ7609867.1"/>
    <property type="molecule type" value="Genomic_DNA"/>
</dbReference>
<reference evidence="2" key="1">
    <citation type="submission" date="2023-03" db="EMBL/GenBank/DDBJ databases">
        <title>Massive genome expansion in bonnet fungi (Mycena s.s.) driven by repeated elements and novel gene families across ecological guilds.</title>
        <authorList>
            <consortium name="Lawrence Berkeley National Laboratory"/>
            <person name="Harder C.B."/>
            <person name="Miyauchi S."/>
            <person name="Viragh M."/>
            <person name="Kuo A."/>
            <person name="Thoen E."/>
            <person name="Andreopoulos B."/>
            <person name="Lu D."/>
            <person name="Skrede I."/>
            <person name="Drula E."/>
            <person name="Henrissat B."/>
            <person name="Morin E."/>
            <person name="Kohler A."/>
            <person name="Barry K."/>
            <person name="LaButti K."/>
            <person name="Morin E."/>
            <person name="Salamov A."/>
            <person name="Lipzen A."/>
            <person name="Mereny Z."/>
            <person name="Hegedus B."/>
            <person name="Baldrian P."/>
            <person name="Stursova M."/>
            <person name="Weitz H."/>
            <person name="Taylor A."/>
            <person name="Grigoriev I.V."/>
            <person name="Nagy L.G."/>
            <person name="Martin F."/>
            <person name="Kauserud H."/>
        </authorList>
    </citation>
    <scope>NUCLEOTIDE SEQUENCE</scope>
    <source>
        <strain evidence="2">9284</strain>
    </source>
</reference>
<name>A0AAD7B3R8_9AGAR</name>
<keyword evidence="3" id="KW-1185">Reference proteome</keyword>
<feature type="compositionally biased region" description="Acidic residues" evidence="1">
    <location>
        <begin position="501"/>
        <end position="523"/>
    </location>
</feature>
<gene>
    <name evidence="2" type="ORF">FB45DRAFT_1066435</name>
</gene>
<dbReference type="Proteomes" id="UP001221142">
    <property type="component" value="Unassembled WGS sequence"/>
</dbReference>
<accession>A0AAD7B3R8</accession>
<proteinExistence type="predicted"/>
<dbReference type="AlphaFoldDB" id="A0AAD7B3R8"/>